<evidence type="ECO:0000313" key="5">
    <source>
        <dbReference type="Proteomes" id="UP000602395"/>
    </source>
</evidence>
<dbReference type="PROSITE" id="PS51257">
    <property type="entry name" value="PROKAR_LIPOPROTEIN"/>
    <property type="match status" value="1"/>
</dbReference>
<comment type="caution">
    <text evidence="4">The sequence shown here is derived from an EMBL/GenBank/DDBJ whole genome shotgun (WGS) entry which is preliminary data.</text>
</comment>
<accession>A0ABR7WCK3</accession>
<keyword evidence="5" id="KW-1185">Reference proteome</keyword>
<keyword evidence="2" id="KW-0732">Signal</keyword>
<feature type="region of interest" description="Disordered" evidence="1">
    <location>
        <begin position="39"/>
        <end position="72"/>
    </location>
</feature>
<dbReference type="EMBL" id="JACWMS010000002">
    <property type="protein sequence ID" value="MBD1320529.1"/>
    <property type="molecule type" value="Genomic_DNA"/>
</dbReference>
<feature type="signal peptide" evidence="2">
    <location>
        <begin position="1"/>
        <end position="22"/>
    </location>
</feature>
<sequence length="151" mass="15136">MTHVRKSAGAAAGALLIALAIAGCGGGGDAATTTVTETTTAAETAETDVSTTEPPTTEAPPTMTQATATTAPAEDAAIMPDVVCMNLQDAQNKIQDAGVFFSRSTDATGQGRSQILDRNWIVVAQTPDPGTPIGEGDAVLSAVKIGESDSC</sequence>
<evidence type="ECO:0000256" key="1">
    <source>
        <dbReference type="SAM" id="MobiDB-lite"/>
    </source>
</evidence>
<evidence type="ECO:0000313" key="4">
    <source>
        <dbReference type="EMBL" id="MBD1320529.1"/>
    </source>
</evidence>
<feature type="domain" description="PASTA" evidence="3">
    <location>
        <begin position="78"/>
        <end position="139"/>
    </location>
</feature>
<gene>
    <name evidence="4" type="ORF">IDF66_13150</name>
</gene>
<evidence type="ECO:0000259" key="3">
    <source>
        <dbReference type="Pfam" id="PF03793"/>
    </source>
</evidence>
<reference evidence="4 5" key="1">
    <citation type="submission" date="2020-09" db="EMBL/GenBank/DDBJ databases">
        <title>Novel species in genus Gordonia.</title>
        <authorList>
            <person name="Zhang G."/>
        </authorList>
    </citation>
    <scope>NUCLEOTIDE SEQUENCE [LARGE SCALE GENOMIC DNA]</scope>
    <source>
        <strain evidence="4 5">ON-33</strain>
    </source>
</reference>
<protein>
    <submittedName>
        <fullName evidence="4">PASTA domain-containing protein</fullName>
    </submittedName>
</protein>
<organism evidence="4 5">
    <name type="scientific">Gordonia hankookensis</name>
    <dbReference type="NCBI Taxonomy" id="589403"/>
    <lineage>
        <taxon>Bacteria</taxon>
        <taxon>Bacillati</taxon>
        <taxon>Actinomycetota</taxon>
        <taxon>Actinomycetes</taxon>
        <taxon>Mycobacteriales</taxon>
        <taxon>Gordoniaceae</taxon>
        <taxon>Gordonia</taxon>
    </lineage>
</organism>
<proteinExistence type="predicted"/>
<name>A0ABR7WCK3_9ACTN</name>
<evidence type="ECO:0000256" key="2">
    <source>
        <dbReference type="SAM" id="SignalP"/>
    </source>
</evidence>
<dbReference type="Pfam" id="PF03793">
    <property type="entry name" value="PASTA"/>
    <property type="match status" value="1"/>
</dbReference>
<dbReference type="RefSeq" id="WP_190267159.1">
    <property type="nucleotide sequence ID" value="NZ_BAABAD010000004.1"/>
</dbReference>
<dbReference type="CDD" id="cd06577">
    <property type="entry name" value="PASTA_pknB"/>
    <property type="match status" value="1"/>
</dbReference>
<dbReference type="InterPro" id="IPR005543">
    <property type="entry name" value="PASTA_dom"/>
</dbReference>
<dbReference type="Proteomes" id="UP000602395">
    <property type="component" value="Unassembled WGS sequence"/>
</dbReference>
<dbReference type="Gene3D" id="3.30.10.20">
    <property type="match status" value="1"/>
</dbReference>
<feature type="chain" id="PRO_5046422633" evidence="2">
    <location>
        <begin position="23"/>
        <end position="151"/>
    </location>
</feature>